<proteinExistence type="predicted"/>
<accession>A0AAP0QCA8</accession>
<name>A0AAP0QCA8_9ROSI</name>
<organism evidence="1 2">
    <name type="scientific">Citrus x changshan-huyou</name>
    <dbReference type="NCBI Taxonomy" id="2935761"/>
    <lineage>
        <taxon>Eukaryota</taxon>
        <taxon>Viridiplantae</taxon>
        <taxon>Streptophyta</taxon>
        <taxon>Embryophyta</taxon>
        <taxon>Tracheophyta</taxon>
        <taxon>Spermatophyta</taxon>
        <taxon>Magnoliopsida</taxon>
        <taxon>eudicotyledons</taxon>
        <taxon>Gunneridae</taxon>
        <taxon>Pentapetalae</taxon>
        <taxon>rosids</taxon>
        <taxon>malvids</taxon>
        <taxon>Sapindales</taxon>
        <taxon>Rutaceae</taxon>
        <taxon>Aurantioideae</taxon>
        <taxon>Citrus</taxon>
    </lineage>
</organism>
<sequence>MAMGTARSGLVQILDKYGRRTGFSDTRIPMTLRDSDGLIIKWSEVQNIQCPRRICRVAVVNVGVAERAPGAQVSTNLNRHDLTNQAEQIKKLRIGYVEIEIANIKGRR</sequence>
<keyword evidence="2" id="KW-1185">Reference proteome</keyword>
<dbReference type="Proteomes" id="UP001428341">
    <property type="component" value="Unassembled WGS sequence"/>
</dbReference>
<reference evidence="1 2" key="1">
    <citation type="submission" date="2024-05" db="EMBL/GenBank/DDBJ databases">
        <title>Haplotype-resolved chromosome-level genome assembly of Huyou (Citrus changshanensis).</title>
        <authorList>
            <person name="Miao C."/>
            <person name="Chen W."/>
            <person name="Wu Y."/>
            <person name="Wang L."/>
            <person name="Zhao S."/>
            <person name="Grierson D."/>
            <person name="Xu C."/>
            <person name="Chen K."/>
        </authorList>
    </citation>
    <scope>NUCLEOTIDE SEQUENCE [LARGE SCALE GENOMIC DNA]</scope>
    <source>
        <strain evidence="1">01-14</strain>
        <tissue evidence="1">Leaf</tissue>
    </source>
</reference>
<protein>
    <submittedName>
        <fullName evidence="1">Uncharacterized protein</fullName>
    </submittedName>
</protein>
<evidence type="ECO:0000313" key="1">
    <source>
        <dbReference type="EMBL" id="KAK9180995.1"/>
    </source>
</evidence>
<dbReference type="EMBL" id="JBCGBO010000024">
    <property type="protein sequence ID" value="KAK9180995.1"/>
    <property type="molecule type" value="Genomic_DNA"/>
</dbReference>
<dbReference type="AlphaFoldDB" id="A0AAP0QCA8"/>
<comment type="caution">
    <text evidence="1">The sequence shown here is derived from an EMBL/GenBank/DDBJ whole genome shotgun (WGS) entry which is preliminary data.</text>
</comment>
<gene>
    <name evidence="1" type="ORF">WN944_024132</name>
</gene>
<evidence type="ECO:0000313" key="2">
    <source>
        <dbReference type="Proteomes" id="UP001428341"/>
    </source>
</evidence>